<sequence length="84" mass="9603">SPELIEEITTGHPSEDLEECLDNNGTLKIKNDKSNNSKEKDNAGECFEENDQPLQIIETKEKDILSRETTLRTMNQTLEILGRR</sequence>
<dbReference type="Proteomes" id="UP000789342">
    <property type="component" value="Unassembled WGS sequence"/>
</dbReference>
<dbReference type="AlphaFoldDB" id="A0A9N9HLI5"/>
<accession>A0A9N9HLI5</accession>
<comment type="caution">
    <text evidence="2">The sequence shown here is derived from an EMBL/GenBank/DDBJ whole genome shotgun (WGS) entry which is preliminary data.</text>
</comment>
<gene>
    <name evidence="2" type="ORF">AMORRO_LOCUS11489</name>
</gene>
<evidence type="ECO:0000313" key="3">
    <source>
        <dbReference type="Proteomes" id="UP000789342"/>
    </source>
</evidence>
<feature type="non-terminal residue" evidence="2">
    <location>
        <position position="84"/>
    </location>
</feature>
<feature type="region of interest" description="Disordered" evidence="1">
    <location>
        <begin position="26"/>
        <end position="45"/>
    </location>
</feature>
<feature type="compositionally biased region" description="Basic and acidic residues" evidence="1">
    <location>
        <begin position="29"/>
        <end position="43"/>
    </location>
</feature>
<evidence type="ECO:0000256" key="1">
    <source>
        <dbReference type="SAM" id="MobiDB-lite"/>
    </source>
</evidence>
<name>A0A9N9HLI5_9GLOM</name>
<proteinExistence type="predicted"/>
<protein>
    <submittedName>
        <fullName evidence="2">10465_t:CDS:1</fullName>
    </submittedName>
</protein>
<feature type="region of interest" description="Disordered" evidence="1">
    <location>
        <begin position="1"/>
        <end position="20"/>
    </location>
</feature>
<keyword evidence="3" id="KW-1185">Reference proteome</keyword>
<dbReference type="EMBL" id="CAJVPV010014696">
    <property type="protein sequence ID" value="CAG8687427.1"/>
    <property type="molecule type" value="Genomic_DNA"/>
</dbReference>
<organism evidence="2 3">
    <name type="scientific">Acaulospora morrowiae</name>
    <dbReference type="NCBI Taxonomy" id="94023"/>
    <lineage>
        <taxon>Eukaryota</taxon>
        <taxon>Fungi</taxon>
        <taxon>Fungi incertae sedis</taxon>
        <taxon>Mucoromycota</taxon>
        <taxon>Glomeromycotina</taxon>
        <taxon>Glomeromycetes</taxon>
        <taxon>Diversisporales</taxon>
        <taxon>Acaulosporaceae</taxon>
        <taxon>Acaulospora</taxon>
    </lineage>
</organism>
<evidence type="ECO:0000313" key="2">
    <source>
        <dbReference type="EMBL" id="CAG8687427.1"/>
    </source>
</evidence>
<reference evidence="2" key="1">
    <citation type="submission" date="2021-06" db="EMBL/GenBank/DDBJ databases">
        <authorList>
            <person name="Kallberg Y."/>
            <person name="Tangrot J."/>
            <person name="Rosling A."/>
        </authorList>
    </citation>
    <scope>NUCLEOTIDE SEQUENCE</scope>
    <source>
        <strain evidence="2">CL551</strain>
    </source>
</reference>